<reference evidence="2 3" key="1">
    <citation type="journal article" date="2019" name="Proc. Natl. Acad. Sci. U.S.A.">
        <title>Microbiome composition shapes rapid genomic adaptation of Drosophila melanogaster.</title>
        <authorList>
            <person name="Rudman S.M."/>
            <person name="Greenblum S."/>
            <person name="Hughes R.C."/>
            <person name="Rajpurohit S."/>
            <person name="Kiratli O."/>
            <person name="Lowder D.B."/>
            <person name="Lemmon S.G."/>
            <person name="Petrov D.A."/>
            <person name="Chaston J.M."/>
            <person name="Schmidt P."/>
        </authorList>
    </citation>
    <scope>NUCLEOTIDE SEQUENCE [LARGE SCALE GENOMIC DNA]</scope>
    <source>
        <strain evidence="2 3">ME2L-19-11</strain>
    </source>
</reference>
<feature type="non-terminal residue" evidence="2">
    <location>
        <position position="43"/>
    </location>
</feature>
<accession>A0A5Q7EHW3</accession>
<dbReference type="Proteomes" id="UP000322839">
    <property type="component" value="Unassembled WGS sequence"/>
</dbReference>
<evidence type="ECO:0008006" key="4">
    <source>
        <dbReference type="Google" id="ProtNLM"/>
    </source>
</evidence>
<evidence type="ECO:0000313" key="2">
    <source>
        <dbReference type="EMBL" id="KAA8311441.1"/>
    </source>
</evidence>
<comment type="caution">
    <text evidence="2">The sequence shown here is derived from an EMBL/GenBank/DDBJ whole genome shotgun (WGS) entry which is preliminary data.</text>
</comment>
<evidence type="ECO:0000256" key="1">
    <source>
        <dbReference type="SAM" id="MobiDB-lite"/>
    </source>
</evidence>
<feature type="region of interest" description="Disordered" evidence="1">
    <location>
        <begin position="1"/>
        <end position="20"/>
    </location>
</feature>
<evidence type="ECO:0000313" key="3">
    <source>
        <dbReference type="Proteomes" id="UP000322839"/>
    </source>
</evidence>
<dbReference type="EMBL" id="SQSB01000023">
    <property type="protein sequence ID" value="KAA8311441.1"/>
    <property type="molecule type" value="Genomic_DNA"/>
</dbReference>
<dbReference type="InterPro" id="IPR006530">
    <property type="entry name" value="YD"/>
</dbReference>
<protein>
    <recommendedName>
        <fullName evidence="4">RHS repeat protein</fullName>
    </recommendedName>
</protein>
<dbReference type="AlphaFoldDB" id="A0A5Q7EHW3"/>
<sequence>MAQGVLQHRYDVQGNRTETQMPDGRTLRYLYYGSGHLQQINLG</sequence>
<proteinExistence type="predicted"/>
<dbReference type="NCBIfam" id="TIGR01643">
    <property type="entry name" value="YD_repeat_2x"/>
    <property type="match status" value="1"/>
</dbReference>
<organism evidence="2 3">
    <name type="scientific">Salmonella enterica subsp. enterica serovar Kentucky</name>
    <dbReference type="NCBI Taxonomy" id="192955"/>
    <lineage>
        <taxon>Bacteria</taxon>
        <taxon>Pseudomonadati</taxon>
        <taxon>Pseudomonadota</taxon>
        <taxon>Gammaproteobacteria</taxon>
        <taxon>Enterobacterales</taxon>
        <taxon>Enterobacteriaceae</taxon>
        <taxon>Salmonella</taxon>
    </lineage>
</organism>
<gene>
    <name evidence="2" type="ORF">E4679_23520</name>
</gene>
<name>A0A5Q7EHW3_SALET</name>